<evidence type="ECO:0000313" key="2">
    <source>
        <dbReference type="EMBL" id="KKR70041.1"/>
    </source>
</evidence>
<name>A0A0G0T5P0_9BACT</name>
<evidence type="ECO:0008006" key="4">
    <source>
        <dbReference type="Google" id="ProtNLM"/>
    </source>
</evidence>
<evidence type="ECO:0000256" key="1">
    <source>
        <dbReference type="SAM" id="Phobius"/>
    </source>
</evidence>
<protein>
    <recommendedName>
        <fullName evidence="4">Mannosyl-glycoprotein endo-beta-N-acetylglucosamidase-like domain-containing protein</fullName>
    </recommendedName>
</protein>
<feature type="non-terminal residue" evidence="2">
    <location>
        <position position="1"/>
    </location>
</feature>
<gene>
    <name evidence="2" type="ORF">UU12_C0031G0020</name>
</gene>
<dbReference type="Proteomes" id="UP000034562">
    <property type="component" value="Unassembled WGS sequence"/>
</dbReference>
<dbReference type="STRING" id="1618563.UU12_C0031G0020"/>
<keyword evidence="1" id="KW-1133">Transmembrane helix</keyword>
<dbReference type="Gene3D" id="1.10.530.10">
    <property type="match status" value="1"/>
</dbReference>
<organism evidence="2 3">
    <name type="scientific">Candidatus Woesebacteria bacterium GW2011_GWA2_40_7b</name>
    <dbReference type="NCBI Taxonomy" id="1618563"/>
    <lineage>
        <taxon>Bacteria</taxon>
        <taxon>Candidatus Woeseibacteriota</taxon>
    </lineage>
</organism>
<proteinExistence type="predicted"/>
<dbReference type="AlphaFoldDB" id="A0A0G0T5P0"/>
<comment type="caution">
    <text evidence="2">The sequence shown here is derived from an EMBL/GenBank/DDBJ whole genome shotgun (WGS) entry which is preliminary data.</text>
</comment>
<reference evidence="2 3" key="1">
    <citation type="journal article" date="2015" name="Nature">
        <title>rRNA introns, odd ribosomes, and small enigmatic genomes across a large radiation of phyla.</title>
        <authorList>
            <person name="Brown C.T."/>
            <person name="Hug L.A."/>
            <person name="Thomas B.C."/>
            <person name="Sharon I."/>
            <person name="Castelle C.J."/>
            <person name="Singh A."/>
            <person name="Wilkins M.J."/>
            <person name="Williams K.H."/>
            <person name="Banfield J.F."/>
        </authorList>
    </citation>
    <scope>NUCLEOTIDE SEQUENCE [LARGE SCALE GENOMIC DNA]</scope>
</reference>
<accession>A0A0G0T5P0</accession>
<evidence type="ECO:0000313" key="3">
    <source>
        <dbReference type="Proteomes" id="UP000034562"/>
    </source>
</evidence>
<keyword evidence="1" id="KW-0472">Membrane</keyword>
<keyword evidence="1" id="KW-0812">Transmembrane</keyword>
<dbReference type="EMBL" id="LBZK01000031">
    <property type="protein sequence ID" value="KKR70041.1"/>
    <property type="molecule type" value="Genomic_DNA"/>
</dbReference>
<feature type="transmembrane region" description="Helical" evidence="1">
    <location>
        <begin position="6"/>
        <end position="31"/>
    </location>
</feature>
<sequence>EDISFWKNLILVAIFFTIAPVTLGISLFSLFSFKTTSLRQTSARIYAPLPPKIASVGSEVGSAEARAEIIRQYLKSNESPLLPHADMIVQTADKYSLDYRLITAIAQQESSLCKVIPPGTFNCWGWGITGGKSIGFKSYQDGIEKVSKGIKENYLNKGYVSIADIMSKYTPSSDGSWANGVTSAMTNLQ</sequence>